<proteinExistence type="predicted"/>
<dbReference type="AlphaFoldDB" id="I4FXD0"/>
<gene>
    <name evidence="1" type="ORF">MICAB_7740001</name>
</gene>
<reference evidence="1 2" key="1">
    <citation type="submission" date="2012-04" db="EMBL/GenBank/DDBJ databases">
        <authorList>
            <person name="Genoscope - CEA"/>
        </authorList>
    </citation>
    <scope>NUCLEOTIDE SEQUENCE [LARGE SCALE GENOMIC DNA]</scope>
    <source>
        <strain evidence="1 2">9717</strain>
    </source>
</reference>
<evidence type="ECO:0000313" key="1">
    <source>
        <dbReference type="EMBL" id="CCI00332.1"/>
    </source>
</evidence>
<dbReference type="EMBL" id="CAII01000750">
    <property type="protein sequence ID" value="CCI00332.1"/>
    <property type="molecule type" value="Genomic_DNA"/>
</dbReference>
<protein>
    <submittedName>
        <fullName evidence="1">Uncharacterized protein</fullName>
    </submittedName>
</protein>
<comment type="caution">
    <text evidence="1">The sequence shown here is derived from an EMBL/GenBank/DDBJ whole genome shotgun (WGS) entry which is preliminary data.</text>
</comment>
<accession>I4FXD0</accession>
<organism evidence="1 2">
    <name type="scientific">Microcystis aeruginosa PCC 9717</name>
    <dbReference type="NCBI Taxonomy" id="1160286"/>
    <lineage>
        <taxon>Bacteria</taxon>
        <taxon>Bacillati</taxon>
        <taxon>Cyanobacteriota</taxon>
        <taxon>Cyanophyceae</taxon>
        <taxon>Oscillatoriophycideae</taxon>
        <taxon>Chroococcales</taxon>
        <taxon>Microcystaceae</taxon>
        <taxon>Microcystis</taxon>
    </lineage>
</organism>
<dbReference type="HOGENOM" id="CLU_2862788_0_0_3"/>
<dbReference type="Proteomes" id="UP000003172">
    <property type="component" value="Unassembled WGS sequence"/>
</dbReference>
<name>I4FXD0_MICAE</name>
<sequence>MLTELANFNQPISIKEMIDQTSLAYTDSLKVIQSLIRRIIVAKDENALLCLNPVFKAYVINHQI</sequence>
<evidence type="ECO:0000313" key="2">
    <source>
        <dbReference type="Proteomes" id="UP000003172"/>
    </source>
</evidence>